<dbReference type="Pfam" id="PF00102">
    <property type="entry name" value="Y_phosphatase"/>
    <property type="match status" value="1"/>
</dbReference>
<dbReference type="EMBL" id="OB660052">
    <property type="protein sequence ID" value="CAD7222372.1"/>
    <property type="molecule type" value="Genomic_DNA"/>
</dbReference>
<protein>
    <submittedName>
        <fullName evidence="2">Uncharacterized protein</fullName>
    </submittedName>
</protein>
<gene>
    <name evidence="2" type="ORF">CTOB1V02_LOCUS383</name>
</gene>
<dbReference type="InterPro" id="IPR036865">
    <property type="entry name" value="CRAL-TRIO_dom_sf"/>
</dbReference>
<dbReference type="InterPro" id="IPR029021">
    <property type="entry name" value="Prot-tyrosine_phosphatase-like"/>
</dbReference>
<organism evidence="2">
    <name type="scientific">Cyprideis torosa</name>
    <dbReference type="NCBI Taxonomy" id="163714"/>
    <lineage>
        <taxon>Eukaryota</taxon>
        <taxon>Metazoa</taxon>
        <taxon>Ecdysozoa</taxon>
        <taxon>Arthropoda</taxon>
        <taxon>Crustacea</taxon>
        <taxon>Oligostraca</taxon>
        <taxon>Ostracoda</taxon>
        <taxon>Podocopa</taxon>
        <taxon>Podocopida</taxon>
        <taxon>Cytherocopina</taxon>
        <taxon>Cytheroidea</taxon>
        <taxon>Cytherideidae</taxon>
        <taxon>Cyprideis</taxon>
    </lineage>
</organism>
<dbReference type="SUPFAM" id="SSF52799">
    <property type="entry name" value="(Phosphotyrosine protein) phosphatases II"/>
    <property type="match status" value="1"/>
</dbReference>
<evidence type="ECO:0000256" key="1">
    <source>
        <dbReference type="SAM" id="MobiDB-lite"/>
    </source>
</evidence>
<proteinExistence type="predicted"/>
<sequence length="420" mass="46895">MSPKVTLTPAEEAVTREFLEEVNAVRQQQGIGPMPWGSAVKFLMARRFNAKRSLDLYYQHQTLRVQEGLSKVDPTSERLQRELTSNKFTILPSRDATGAAIAVFTARFHFPGDCTHQETLQGILCQLDAALEEPATQRSGLVFIYNMSKSAYENFDYSLCQKILTLLKGAYPARLKKVLIVTPPFWFKAPFQVLRLIAKEKLRDRVYVVNLPQLAAHLPPSAIPRELGGGLDHSHEAWLEVCLERCFTHGRASGSSSELPSVTSDGPNADEDELERIGDDTPHAQSDTGTGIREDDISESIAEGKLRRSGSTRRAPLVLPNGRPKNAQEDVLPQPNPPVLADPAPEPPPIAQLSFNTNRNRYADVLALDVSRVRLPYSIDGSDYINANYVDGYKKEKEYIFTQGKTDGYNLRSFLRDDLE</sequence>
<dbReference type="OrthoDB" id="10051650at2759"/>
<feature type="region of interest" description="Disordered" evidence="1">
    <location>
        <begin position="251"/>
        <end position="348"/>
    </location>
</feature>
<evidence type="ECO:0000313" key="2">
    <source>
        <dbReference type="EMBL" id="CAD7222372.1"/>
    </source>
</evidence>
<dbReference type="Gene3D" id="3.40.525.10">
    <property type="entry name" value="CRAL-TRIO lipid binding domain"/>
    <property type="match status" value="1"/>
</dbReference>
<dbReference type="SMART" id="SM00516">
    <property type="entry name" value="SEC14"/>
    <property type="match status" value="1"/>
</dbReference>
<reference evidence="2" key="1">
    <citation type="submission" date="2020-11" db="EMBL/GenBank/DDBJ databases">
        <authorList>
            <person name="Tran Van P."/>
        </authorList>
    </citation>
    <scope>NUCLEOTIDE SEQUENCE</scope>
</reference>
<dbReference type="PROSITE" id="PS50055">
    <property type="entry name" value="TYR_PHOSPHATASE_PTP"/>
    <property type="match status" value="1"/>
</dbReference>
<dbReference type="InterPro" id="IPR001251">
    <property type="entry name" value="CRAL-TRIO_dom"/>
</dbReference>
<dbReference type="PANTHER" id="PTHR10174">
    <property type="entry name" value="ALPHA-TOCOPHEROL TRANSFER PROTEIN-RELATED"/>
    <property type="match status" value="1"/>
</dbReference>
<dbReference type="Gene3D" id="3.90.190.10">
    <property type="entry name" value="Protein tyrosine phosphatase superfamily"/>
    <property type="match status" value="1"/>
</dbReference>
<feature type="compositionally biased region" description="Pro residues" evidence="1">
    <location>
        <begin position="334"/>
        <end position="348"/>
    </location>
</feature>
<dbReference type="PROSITE" id="PS50191">
    <property type="entry name" value="CRAL_TRIO"/>
    <property type="match status" value="1"/>
</dbReference>
<dbReference type="PANTHER" id="PTHR10174:SF208">
    <property type="entry name" value="CRAL-TRIO DOMAIN-CONTAINING PROTEIN DDB_G0278031"/>
    <property type="match status" value="1"/>
</dbReference>
<dbReference type="AlphaFoldDB" id="A0A7R8ZK46"/>
<dbReference type="GO" id="GO:1902936">
    <property type="term" value="F:phosphatidylinositol bisphosphate binding"/>
    <property type="evidence" value="ECO:0007669"/>
    <property type="project" value="TreeGrafter"/>
</dbReference>
<name>A0A7R8ZK46_9CRUS</name>
<accession>A0A7R8ZK46</accession>
<feature type="compositionally biased region" description="Polar residues" evidence="1">
    <location>
        <begin position="253"/>
        <end position="266"/>
    </location>
</feature>
<dbReference type="SUPFAM" id="SSF52087">
    <property type="entry name" value="CRAL/TRIO domain"/>
    <property type="match status" value="1"/>
</dbReference>
<dbReference type="InterPro" id="IPR000242">
    <property type="entry name" value="PTP_cat"/>
</dbReference>
<dbReference type="CDD" id="cd00170">
    <property type="entry name" value="SEC14"/>
    <property type="match status" value="1"/>
</dbReference>
<dbReference type="GO" id="GO:0004725">
    <property type="term" value="F:protein tyrosine phosphatase activity"/>
    <property type="evidence" value="ECO:0007669"/>
    <property type="project" value="InterPro"/>
</dbReference>
<dbReference type="Pfam" id="PF00650">
    <property type="entry name" value="CRAL_TRIO"/>
    <property type="match status" value="1"/>
</dbReference>
<dbReference type="PRINTS" id="PR00180">
    <property type="entry name" value="CRETINALDHBP"/>
</dbReference>
<dbReference type="GO" id="GO:0016020">
    <property type="term" value="C:membrane"/>
    <property type="evidence" value="ECO:0007669"/>
    <property type="project" value="TreeGrafter"/>
</dbReference>